<dbReference type="EMBL" id="WRPP01000006">
    <property type="protein sequence ID" value="MVU81198.1"/>
    <property type="molecule type" value="Genomic_DNA"/>
</dbReference>
<dbReference type="Proteomes" id="UP000466794">
    <property type="component" value="Unassembled WGS sequence"/>
</dbReference>
<dbReference type="AlphaFoldDB" id="A0A7K1V516"/>
<reference evidence="1 2" key="1">
    <citation type="submission" date="2019-12" db="EMBL/GenBank/DDBJ databases">
        <title>Nocardia sp. nov. ET3-3 isolated from soil.</title>
        <authorList>
            <person name="Kanchanasin P."/>
            <person name="Tanasupawat S."/>
            <person name="Yuki M."/>
            <person name="Kudo T."/>
        </authorList>
    </citation>
    <scope>NUCLEOTIDE SEQUENCE [LARGE SCALE GENOMIC DNA]</scope>
    <source>
        <strain evidence="1 2">ET3-3</strain>
    </source>
</reference>
<protein>
    <submittedName>
        <fullName evidence="1">DUF2252 domain-containing protein</fullName>
    </submittedName>
</protein>
<name>A0A7K1V516_9NOCA</name>
<comment type="caution">
    <text evidence="1">The sequence shown here is derived from an EMBL/GenBank/DDBJ whole genome shotgun (WGS) entry which is preliminary data.</text>
</comment>
<organism evidence="1 2">
    <name type="scientific">Nocardia terrae</name>
    <dbReference type="NCBI Taxonomy" id="2675851"/>
    <lineage>
        <taxon>Bacteria</taxon>
        <taxon>Bacillati</taxon>
        <taxon>Actinomycetota</taxon>
        <taxon>Actinomycetes</taxon>
        <taxon>Mycobacteriales</taxon>
        <taxon>Nocardiaceae</taxon>
        <taxon>Nocardia</taxon>
    </lineage>
</organism>
<accession>A0A7K1V516</accession>
<evidence type="ECO:0000313" key="2">
    <source>
        <dbReference type="Proteomes" id="UP000466794"/>
    </source>
</evidence>
<proteinExistence type="predicted"/>
<dbReference type="InterPro" id="IPR018721">
    <property type="entry name" value="DUF2252"/>
</dbReference>
<evidence type="ECO:0000313" key="1">
    <source>
        <dbReference type="EMBL" id="MVU81198.1"/>
    </source>
</evidence>
<sequence>MSTSETGSAVGAVDTSAAEAGRAVRKKVPRSSLGGWKAGPDRVDPVSVLERQAETRMPDLVKIRYARMAAGQFPFYRGAPAIMAADLATGENTGLTVQLCGDAHLSNFGLFASPERSLVFDVNDFDETLPGPFEWDVKRLAASVAVAARANGSGDDEAGAAAVAAAQAYRETMARLATLGETDVWYQMVDAEQVQELLKPKDRKQTEKVISKARARTSLQALEKLTEPGPDGAPRIKAEPPLLMPIPKELHTELNTVLSDYRATLPEDRRVLLDRYELRDIAMKVVGVGSVGTRCFIALLTGRSTGDPLFLQVKQAEDSVLSTHLRASQFKHQGHRVVHGQRLTQSAGDIFLGWATGPDGLFYYWRQLRDMKGSLVIDDMSPAQLKQYASLCGHTLARGHARSGDRVAIAGYLGDNDVFDKAMGEFALAYADQTAADHESLLAAIDSGRVTAAEAVPADKNE</sequence>
<keyword evidence="2" id="KW-1185">Reference proteome</keyword>
<dbReference type="Pfam" id="PF10009">
    <property type="entry name" value="DUF2252"/>
    <property type="match status" value="1"/>
</dbReference>
<dbReference type="PANTHER" id="PTHR39441">
    <property type="entry name" value="DUF2252 DOMAIN-CONTAINING PROTEIN"/>
    <property type="match status" value="1"/>
</dbReference>
<gene>
    <name evidence="1" type="ORF">GPX89_28630</name>
</gene>
<dbReference type="PANTHER" id="PTHR39441:SF1">
    <property type="entry name" value="DUF2252 DOMAIN-CONTAINING PROTEIN"/>
    <property type="match status" value="1"/>
</dbReference>
<dbReference type="RefSeq" id="WP_157390817.1">
    <property type="nucleotide sequence ID" value="NZ_WRPP01000006.1"/>
</dbReference>